<dbReference type="AlphaFoldDB" id="A0A1J1IYE1"/>
<evidence type="ECO:0000313" key="2">
    <source>
        <dbReference type="Proteomes" id="UP000183832"/>
    </source>
</evidence>
<sequence>MKLPPSPYQPNMIHRSTSRRSNFICQNHNRMFMFCLSIRGRTSRYSDSLFWFIARAVRSNAITRQCALVLRGKN</sequence>
<organism evidence="1 2">
    <name type="scientific">Clunio marinus</name>
    <dbReference type="NCBI Taxonomy" id="568069"/>
    <lineage>
        <taxon>Eukaryota</taxon>
        <taxon>Metazoa</taxon>
        <taxon>Ecdysozoa</taxon>
        <taxon>Arthropoda</taxon>
        <taxon>Hexapoda</taxon>
        <taxon>Insecta</taxon>
        <taxon>Pterygota</taxon>
        <taxon>Neoptera</taxon>
        <taxon>Endopterygota</taxon>
        <taxon>Diptera</taxon>
        <taxon>Nematocera</taxon>
        <taxon>Chironomoidea</taxon>
        <taxon>Chironomidae</taxon>
        <taxon>Clunio</taxon>
    </lineage>
</organism>
<name>A0A1J1IYE1_9DIPT</name>
<proteinExistence type="predicted"/>
<dbReference type="EMBL" id="CVRI01000064">
    <property type="protein sequence ID" value="CRL05299.1"/>
    <property type="molecule type" value="Genomic_DNA"/>
</dbReference>
<dbReference type="Proteomes" id="UP000183832">
    <property type="component" value="Unassembled WGS sequence"/>
</dbReference>
<accession>A0A1J1IYE1</accession>
<keyword evidence="2" id="KW-1185">Reference proteome</keyword>
<reference evidence="1 2" key="1">
    <citation type="submission" date="2015-04" db="EMBL/GenBank/DDBJ databases">
        <authorList>
            <person name="Syromyatnikov M.Y."/>
            <person name="Popov V.N."/>
        </authorList>
    </citation>
    <scope>NUCLEOTIDE SEQUENCE [LARGE SCALE GENOMIC DNA]</scope>
</reference>
<evidence type="ECO:0000313" key="1">
    <source>
        <dbReference type="EMBL" id="CRL05299.1"/>
    </source>
</evidence>
<protein>
    <submittedName>
        <fullName evidence="1">CLUMA_CG018409, isoform A</fullName>
    </submittedName>
</protein>
<gene>
    <name evidence="1" type="ORF">CLUMA_CG018409</name>
</gene>